<organism evidence="1 2">
    <name type="scientific">Halobacillus andaensis</name>
    <dbReference type="NCBI Taxonomy" id="1176239"/>
    <lineage>
        <taxon>Bacteria</taxon>
        <taxon>Bacillati</taxon>
        <taxon>Bacillota</taxon>
        <taxon>Bacilli</taxon>
        <taxon>Bacillales</taxon>
        <taxon>Bacillaceae</taxon>
        <taxon>Halobacillus</taxon>
    </lineage>
</organism>
<keyword evidence="2" id="KW-1185">Reference proteome</keyword>
<dbReference type="Proteomes" id="UP000660110">
    <property type="component" value="Unassembled WGS sequence"/>
</dbReference>
<reference evidence="1" key="1">
    <citation type="journal article" date="2014" name="Int. J. Syst. Evol. Microbiol.">
        <title>Complete genome sequence of Corynebacterium casei LMG S-19264T (=DSM 44701T), isolated from a smear-ripened cheese.</title>
        <authorList>
            <consortium name="US DOE Joint Genome Institute (JGI-PGF)"/>
            <person name="Walter F."/>
            <person name="Albersmeier A."/>
            <person name="Kalinowski J."/>
            <person name="Ruckert C."/>
        </authorList>
    </citation>
    <scope>NUCLEOTIDE SEQUENCE</scope>
    <source>
        <strain evidence="1">CGMCC 1.12153</strain>
    </source>
</reference>
<protein>
    <submittedName>
        <fullName evidence="1">Uncharacterized protein</fullName>
    </submittedName>
</protein>
<dbReference type="AlphaFoldDB" id="A0A917B6B5"/>
<evidence type="ECO:0000313" key="2">
    <source>
        <dbReference type="Proteomes" id="UP000660110"/>
    </source>
</evidence>
<name>A0A917B6B5_HALAA</name>
<dbReference type="RefSeq" id="WP_188377414.1">
    <property type="nucleotide sequence ID" value="NZ_BMEL01000002.1"/>
</dbReference>
<sequence>MYIEKVQAGEESQYAIKKDRTEVGRFILSEQGNGVKRLRNLQVDGDVSKTGILYVFELIQQYIQKENIQEIQVKSHSKELDTLLLHQRFELKDGKEQLWTYRVNC</sequence>
<dbReference type="EMBL" id="BMEL01000002">
    <property type="protein sequence ID" value="GGF21798.1"/>
    <property type="molecule type" value="Genomic_DNA"/>
</dbReference>
<reference evidence="1" key="2">
    <citation type="submission" date="2020-09" db="EMBL/GenBank/DDBJ databases">
        <authorList>
            <person name="Sun Q."/>
            <person name="Zhou Y."/>
        </authorList>
    </citation>
    <scope>NUCLEOTIDE SEQUENCE</scope>
    <source>
        <strain evidence="1">CGMCC 1.12153</strain>
    </source>
</reference>
<proteinExistence type="predicted"/>
<gene>
    <name evidence="1" type="ORF">GCM10010954_20770</name>
</gene>
<evidence type="ECO:0000313" key="1">
    <source>
        <dbReference type="EMBL" id="GGF21798.1"/>
    </source>
</evidence>
<accession>A0A917B6B5</accession>
<comment type="caution">
    <text evidence="1">The sequence shown here is derived from an EMBL/GenBank/DDBJ whole genome shotgun (WGS) entry which is preliminary data.</text>
</comment>